<accession>A0ABU5CGG8</accession>
<comment type="function">
    <text evidence="8">Catalyzes the conversion of 2 pyruvate molecules into acetolactate in the first common step of the biosynthetic pathway of the branched-amino acids such as leucine, isoleucine, and valine.</text>
</comment>
<comment type="pathway">
    <text evidence="2 8">Amino-acid biosynthesis; L-valine biosynthesis; L-valine from pyruvate: step 1/4.</text>
</comment>
<comment type="similarity">
    <text evidence="3 8">Belongs to the acetolactate synthase small subunit family.</text>
</comment>
<comment type="subunit">
    <text evidence="4 8">Dimer of large and small chains.</text>
</comment>
<dbReference type="InterPro" id="IPR054480">
    <property type="entry name" value="AHAS_small-like_ACT"/>
</dbReference>
<dbReference type="PANTHER" id="PTHR30239">
    <property type="entry name" value="ACETOLACTATE SYNTHASE SMALL SUBUNIT"/>
    <property type="match status" value="1"/>
</dbReference>
<keyword evidence="8 10" id="KW-0808">Transferase</keyword>
<dbReference type="Gene3D" id="3.30.70.260">
    <property type="match status" value="1"/>
</dbReference>
<keyword evidence="11" id="KW-1185">Reference proteome</keyword>
<dbReference type="PANTHER" id="PTHR30239:SF0">
    <property type="entry name" value="ACETOLACTATE SYNTHASE SMALL SUBUNIT 1, CHLOROPLASTIC"/>
    <property type="match status" value="1"/>
</dbReference>
<dbReference type="InterPro" id="IPR039557">
    <property type="entry name" value="AHAS_ACT"/>
</dbReference>
<gene>
    <name evidence="10" type="primary">ilvN</name>
    <name evidence="10" type="ORF">P5G51_005735</name>
</gene>
<name>A0ABU5CGG8_9BACI</name>
<reference evidence="10 11" key="1">
    <citation type="submission" date="2023-10" db="EMBL/GenBank/DDBJ databases">
        <title>179-bfca-hs.</title>
        <authorList>
            <person name="Miliotis G."/>
            <person name="Sengupta P."/>
            <person name="Hameed A."/>
            <person name="Chuvochina M."/>
            <person name="Mcdonagh F."/>
            <person name="Simpson A.C."/>
            <person name="Singh N.K."/>
            <person name="Rekha P.D."/>
            <person name="Raman K."/>
            <person name="Hugenholtz P."/>
            <person name="Venkateswaran K."/>
        </authorList>
    </citation>
    <scope>NUCLEOTIDE SEQUENCE [LARGE SCALE GENOMIC DNA]</scope>
    <source>
        <strain evidence="10 11">179-BFC-A-HS</strain>
    </source>
</reference>
<dbReference type="NCBIfam" id="TIGR00119">
    <property type="entry name" value="acolac_sm"/>
    <property type="match status" value="1"/>
</dbReference>
<evidence type="ECO:0000256" key="2">
    <source>
        <dbReference type="ARBA" id="ARBA00005025"/>
    </source>
</evidence>
<keyword evidence="5 8" id="KW-0028">Amino-acid biosynthesis</keyword>
<evidence type="ECO:0000256" key="1">
    <source>
        <dbReference type="ARBA" id="ARBA00004974"/>
    </source>
</evidence>
<dbReference type="Pfam" id="PF10369">
    <property type="entry name" value="ALS_ss_C"/>
    <property type="match status" value="1"/>
</dbReference>
<evidence type="ECO:0000313" key="10">
    <source>
        <dbReference type="EMBL" id="MDY0404967.1"/>
    </source>
</evidence>
<dbReference type="InterPro" id="IPR004789">
    <property type="entry name" value="Acetalactate_synth_ssu"/>
</dbReference>
<sequence>MKRIITATVQNRGGVLNRITGMLNKRQFNIESITVGASEIEGISKMTFVVHISDEQKLEQLTKQLNKQIDVIKVSDITDKAIVARELALIKVGSSGQLRAEIQGIISPFRASIIDVSKDSLSVQVTGKPEKIDALISLLRPYGIKELARTGVTAFLRGQQPRQVQTYKLYTPSRKLHNKSVCNTFV</sequence>
<evidence type="ECO:0000256" key="5">
    <source>
        <dbReference type="ARBA" id="ARBA00022605"/>
    </source>
</evidence>
<dbReference type="Gene3D" id="3.30.70.1150">
    <property type="entry name" value="ACT-like. Chain A, domain 2"/>
    <property type="match status" value="1"/>
</dbReference>
<comment type="catalytic activity">
    <reaction evidence="7 8">
        <text>2 pyruvate + H(+) = (2S)-2-acetolactate + CO2</text>
        <dbReference type="Rhea" id="RHEA:25249"/>
        <dbReference type="ChEBI" id="CHEBI:15361"/>
        <dbReference type="ChEBI" id="CHEBI:15378"/>
        <dbReference type="ChEBI" id="CHEBI:16526"/>
        <dbReference type="ChEBI" id="CHEBI:58476"/>
        <dbReference type="EC" id="2.2.1.6"/>
    </reaction>
</comment>
<dbReference type="EC" id="2.2.1.6" evidence="8"/>
<comment type="caution">
    <text evidence="10">The sequence shown here is derived from an EMBL/GenBank/DDBJ whole genome shotgun (WGS) entry which is preliminary data.</text>
</comment>
<dbReference type="CDD" id="cd04878">
    <property type="entry name" value="ACT_AHAS"/>
    <property type="match status" value="1"/>
</dbReference>
<keyword evidence="6 8" id="KW-0100">Branched-chain amino acid biosynthesis</keyword>
<feature type="domain" description="ACT" evidence="9">
    <location>
        <begin position="4"/>
        <end position="79"/>
    </location>
</feature>
<evidence type="ECO:0000256" key="7">
    <source>
        <dbReference type="ARBA" id="ARBA00048670"/>
    </source>
</evidence>
<dbReference type="EMBL" id="JAROCA020000001">
    <property type="protein sequence ID" value="MDY0404967.1"/>
    <property type="molecule type" value="Genomic_DNA"/>
</dbReference>
<evidence type="ECO:0000256" key="4">
    <source>
        <dbReference type="ARBA" id="ARBA00011744"/>
    </source>
</evidence>
<evidence type="ECO:0000256" key="6">
    <source>
        <dbReference type="ARBA" id="ARBA00023304"/>
    </source>
</evidence>
<proteinExistence type="inferred from homology"/>
<protein>
    <recommendedName>
        <fullName evidence="8">Acetolactate synthase small subunit</fullName>
        <shortName evidence="8">AHAS</shortName>
        <shortName evidence="8">ALS</shortName>
        <ecNumber evidence="8">2.2.1.6</ecNumber>
    </recommendedName>
    <alternativeName>
        <fullName evidence="8">Acetohydroxy-acid synthase small subunit</fullName>
    </alternativeName>
</protein>
<dbReference type="PROSITE" id="PS51671">
    <property type="entry name" value="ACT"/>
    <property type="match status" value="1"/>
</dbReference>
<dbReference type="Proteomes" id="UP001228376">
    <property type="component" value="Unassembled WGS sequence"/>
</dbReference>
<dbReference type="GO" id="GO:0003984">
    <property type="term" value="F:acetolactate synthase activity"/>
    <property type="evidence" value="ECO:0007669"/>
    <property type="project" value="UniProtKB-EC"/>
</dbReference>
<dbReference type="SUPFAM" id="SSF55021">
    <property type="entry name" value="ACT-like"/>
    <property type="match status" value="2"/>
</dbReference>
<dbReference type="RefSeq" id="WP_320384374.1">
    <property type="nucleotide sequence ID" value="NZ_JAROCA020000001.1"/>
</dbReference>
<dbReference type="InterPro" id="IPR019455">
    <property type="entry name" value="Acetolactate_synth_ssu_C"/>
</dbReference>
<organism evidence="10 11">
    <name type="scientific">Tigheibacillus jepli</name>
    <dbReference type="NCBI Taxonomy" id="3035914"/>
    <lineage>
        <taxon>Bacteria</taxon>
        <taxon>Bacillati</taxon>
        <taxon>Bacillota</taxon>
        <taxon>Bacilli</taxon>
        <taxon>Bacillales</taxon>
        <taxon>Bacillaceae</taxon>
        <taxon>Tigheibacillus</taxon>
    </lineage>
</organism>
<dbReference type="Pfam" id="PF22629">
    <property type="entry name" value="ACT_AHAS_ss"/>
    <property type="match status" value="1"/>
</dbReference>
<dbReference type="InterPro" id="IPR027271">
    <property type="entry name" value="Acetolactate_synth/TF_NikR_C"/>
</dbReference>
<evidence type="ECO:0000313" key="11">
    <source>
        <dbReference type="Proteomes" id="UP001228376"/>
    </source>
</evidence>
<dbReference type="InterPro" id="IPR002912">
    <property type="entry name" value="ACT_dom"/>
</dbReference>
<dbReference type="NCBIfam" id="NF008864">
    <property type="entry name" value="PRK11895.1"/>
    <property type="match status" value="1"/>
</dbReference>
<dbReference type="InterPro" id="IPR045865">
    <property type="entry name" value="ACT-like_dom_sf"/>
</dbReference>
<comment type="pathway">
    <text evidence="1 8">Amino-acid biosynthesis; L-isoleucine biosynthesis; L-isoleucine from 2-oxobutanoate: step 1/4.</text>
</comment>
<evidence type="ECO:0000256" key="8">
    <source>
        <dbReference type="RuleBase" id="RU368092"/>
    </source>
</evidence>
<evidence type="ECO:0000259" key="9">
    <source>
        <dbReference type="PROSITE" id="PS51671"/>
    </source>
</evidence>
<evidence type="ECO:0000256" key="3">
    <source>
        <dbReference type="ARBA" id="ARBA00006341"/>
    </source>
</evidence>